<reference evidence="1" key="1">
    <citation type="submission" date="2024-05" db="EMBL/GenBank/DDBJ databases">
        <title>Draft genome sequence of Pseudomonas iranensis M7D1.</title>
        <authorList>
            <person name="Miller S.L."/>
            <person name="Nsubuga A."/>
            <person name="Lu N."/>
            <person name="King J."/>
            <person name="Shears P."/>
            <person name="Lawson P.A."/>
        </authorList>
    </citation>
    <scope>NUCLEOTIDE SEQUENCE</scope>
    <source>
        <strain evidence="1">M7D1</strain>
    </source>
</reference>
<dbReference type="EMBL" id="CP157354">
    <property type="protein sequence ID" value="XBL97443.1"/>
    <property type="molecule type" value="Genomic_DNA"/>
</dbReference>
<protein>
    <submittedName>
        <fullName evidence="1">Uncharacterized protein</fullName>
    </submittedName>
</protein>
<sequence>MTQPLFDFDLKRVSREHYITGKAAINFPHAGSTTGGWHFLSYFDRDSGVAKVSLAGIHYPDTADFFIDAGIIDVTDELSVRGWELEGRHVFIADHYRAAGDMIIKWALSGSTCCNVEIADWFPTHADRQRLFALLSLGKHKLLELGRLQRLEAWLAAQ</sequence>
<proteinExistence type="predicted"/>
<gene>
    <name evidence="1" type="ORF">ABHN08_05590</name>
</gene>
<name>A0AAU7F0L5_9PSED</name>
<evidence type="ECO:0000313" key="1">
    <source>
        <dbReference type="EMBL" id="XBL97443.1"/>
    </source>
</evidence>
<dbReference type="AlphaFoldDB" id="A0AAU7F0L5"/>
<accession>A0AAU7F0L5</accession>
<organism evidence="1">
    <name type="scientific">Pseudomonas iranensis</name>
    <dbReference type="NCBI Taxonomy" id="2745503"/>
    <lineage>
        <taxon>Bacteria</taxon>
        <taxon>Pseudomonadati</taxon>
        <taxon>Pseudomonadota</taxon>
        <taxon>Gammaproteobacteria</taxon>
        <taxon>Pseudomonadales</taxon>
        <taxon>Pseudomonadaceae</taxon>
        <taxon>Pseudomonas</taxon>
    </lineage>
</organism>